<dbReference type="SUPFAM" id="SSF53448">
    <property type="entry name" value="Nucleotide-diphospho-sugar transferases"/>
    <property type="match status" value="1"/>
</dbReference>
<dbReference type="InterPro" id="IPR001173">
    <property type="entry name" value="Glyco_trans_2-like"/>
</dbReference>
<reference evidence="2" key="2">
    <citation type="journal article" date="2016" name="PLoS ONE">
        <title>Comparison of O-Antigen Gene Clusters of All O-Serogroups of Escherichia coli and Proposal for Adopting a New Nomenclature for O-Typing.</title>
        <authorList>
            <person name="DebRoy C."/>
            <person name="Fratamico P.M."/>
            <person name="Yan X."/>
            <person name="Baranzoni G."/>
            <person name="Liu Y."/>
            <person name="Needleman D.S."/>
            <person name="Tebbs R."/>
            <person name="O'Connell C.D."/>
            <person name="Allred A."/>
            <person name="Swimley M."/>
            <person name="Mwangi M."/>
            <person name="Kapur V."/>
            <person name="Raygoza Garay J.A."/>
            <person name="Roberts E.L."/>
            <person name="Katani R."/>
        </authorList>
    </citation>
    <scope>NUCLEOTIDE SEQUENCE</scope>
    <source>
        <strain evidence="2">H 17a</strain>
    </source>
</reference>
<dbReference type="RefSeq" id="WP_001553145.1">
    <property type="nucleotide sequence ID" value="NZ_AP027419.1"/>
</dbReference>
<dbReference type="Pfam" id="PF00535">
    <property type="entry name" value="Glycos_transf_2"/>
    <property type="match status" value="1"/>
</dbReference>
<dbReference type="GO" id="GO:0016740">
    <property type="term" value="F:transferase activity"/>
    <property type="evidence" value="ECO:0007669"/>
    <property type="project" value="UniProtKB-KW"/>
</dbReference>
<keyword evidence="3" id="KW-0808">Transferase</keyword>
<evidence type="ECO:0000313" key="2">
    <source>
        <dbReference type="EMBL" id="AIG62840.1"/>
    </source>
</evidence>
<dbReference type="AlphaFoldDB" id="A0A0A8J4E6"/>
<name>A0A0A8J4E6_ECOLX</name>
<dbReference type="Gene3D" id="3.90.550.10">
    <property type="entry name" value="Spore Coat Polysaccharide Biosynthesis Protein SpsA, Chain A"/>
    <property type="match status" value="1"/>
</dbReference>
<dbReference type="EMBL" id="AB812035">
    <property type="protein sequence ID" value="BAQ01279.1"/>
    <property type="molecule type" value="Genomic_DNA"/>
</dbReference>
<proteinExistence type="predicted"/>
<dbReference type="PATRIC" id="fig|562.7202.peg.4596"/>
<accession>A0A0A8J4E6</accession>
<organism evidence="3">
    <name type="scientific">Escherichia coli</name>
    <dbReference type="NCBI Taxonomy" id="562"/>
    <lineage>
        <taxon>Bacteria</taxon>
        <taxon>Pseudomonadati</taxon>
        <taxon>Pseudomonadota</taxon>
        <taxon>Gammaproteobacteria</taxon>
        <taxon>Enterobacterales</taxon>
        <taxon>Enterobacteriaceae</taxon>
        <taxon>Escherichia</taxon>
    </lineage>
</organism>
<feature type="domain" description="Glycosyltransferase 2-like" evidence="1">
    <location>
        <begin position="42"/>
        <end position="99"/>
    </location>
</feature>
<evidence type="ECO:0000259" key="1">
    <source>
        <dbReference type="Pfam" id="PF00535"/>
    </source>
</evidence>
<sequence length="239" mass="27686">MLSNIQRLVRLLRLSLSTIDMGDNYNIIPQKKFTLSGVYRIKNAESSIELAIRSIIDVMDEVIVVDNESSDGTLDILIKLQKKYPNKIKIFHYNKKLCRAGKNYADCVRSNPSGSLAKYYNYAFSKATSEYVMKCDANYIFTLKGKIDIINALNKNPDVLCYPGVEIFGHHHSIEPFVYLRKLNYKYCDGLLWEFLHYERTAKIKKILNPCFVHIKRINYNKYIHSEHKGVDGLYGSHD</sequence>
<protein>
    <submittedName>
        <fullName evidence="2">Glycosyl transferase family 2</fullName>
    </submittedName>
    <submittedName>
        <fullName evidence="3">Putative glycosyltransferase</fullName>
    </submittedName>
</protein>
<dbReference type="InterPro" id="IPR029044">
    <property type="entry name" value="Nucleotide-diphossugar_trans"/>
</dbReference>
<dbReference type="EMBL" id="KJ778808">
    <property type="protein sequence ID" value="AIG62840.1"/>
    <property type="molecule type" value="Genomic_DNA"/>
</dbReference>
<reference evidence="3" key="1">
    <citation type="journal article" date="2014" name="DNA Res.">
        <title>A complete view of the genetic diversity of the Escherichia coli O-antigen biosynthesis gene cluster.</title>
        <authorList>
            <person name="Iguchi A."/>
            <person name="Iyoda S."/>
            <person name="Kikuchi T."/>
            <person name="Ogura Y."/>
            <person name="Katsura K."/>
            <person name="Ohnishi M."/>
            <person name="Hayashi T."/>
            <person name="Thomson N.R."/>
        </authorList>
    </citation>
    <scope>NUCLEOTIDE SEQUENCE</scope>
    <source>
        <strain evidence="3">H17a</strain>
    </source>
</reference>
<evidence type="ECO:0000313" key="3">
    <source>
        <dbReference type="EMBL" id="BAQ01279.1"/>
    </source>
</evidence>